<dbReference type="Proteomes" id="UP000295313">
    <property type="component" value="Unassembled WGS sequence"/>
</dbReference>
<dbReference type="EMBL" id="SOEO01000003">
    <property type="protein sequence ID" value="TDX83278.1"/>
    <property type="molecule type" value="Genomic_DNA"/>
</dbReference>
<comment type="caution">
    <text evidence="1">The sequence shown here is derived from an EMBL/GenBank/DDBJ whole genome shotgun (WGS) entry which is preliminary data.</text>
</comment>
<dbReference type="RefSeq" id="WP_133946455.1">
    <property type="nucleotide sequence ID" value="NZ_SOEO01000003.1"/>
</dbReference>
<organism evidence="1 2">
    <name type="scientific">Epilithonimonas xixisoli</name>
    <dbReference type="NCBI Taxonomy" id="1476462"/>
    <lineage>
        <taxon>Bacteria</taxon>
        <taxon>Pseudomonadati</taxon>
        <taxon>Bacteroidota</taxon>
        <taxon>Flavobacteriia</taxon>
        <taxon>Flavobacteriales</taxon>
        <taxon>Weeksellaceae</taxon>
        <taxon>Chryseobacterium group</taxon>
        <taxon>Epilithonimonas</taxon>
    </lineage>
</organism>
<keyword evidence="2" id="KW-1185">Reference proteome</keyword>
<dbReference type="OrthoDB" id="1345111at2"/>
<accession>A0A4R8I4N8</accession>
<sequence length="273" mass="29611">MKKIYTSIFALVLISIKSQVGINTSKPLATFEVHKSAMPNLAEGMIPPRISADSLQMKDHLYGPAQNGAMIFITSTSSKTSQKTKQITSSGYYVYDAGTSSHNKSGGGWKKMFSDPNAFAMSSTSALSSSITPLESSKSNFHAVKLNATESDLIGSEYLEDNQYVVPETGLYVINYYVSMENMNDALMQRPSIAIAKSIDKVAKGKMLSTRILDGLSSSDAKNNSISLVPQASINHIYNLKQGEKINFGLIANGTDFSSLGNVTTEISIYKIR</sequence>
<evidence type="ECO:0008006" key="3">
    <source>
        <dbReference type="Google" id="ProtNLM"/>
    </source>
</evidence>
<evidence type="ECO:0000313" key="1">
    <source>
        <dbReference type="EMBL" id="TDX83278.1"/>
    </source>
</evidence>
<proteinExistence type="predicted"/>
<gene>
    <name evidence="1" type="ORF">B0I22_3358</name>
</gene>
<evidence type="ECO:0000313" key="2">
    <source>
        <dbReference type="Proteomes" id="UP000295313"/>
    </source>
</evidence>
<protein>
    <recommendedName>
        <fullName evidence="3">TNF family profile domain-containing protein</fullName>
    </recommendedName>
</protein>
<dbReference type="AlphaFoldDB" id="A0A4R8I4N8"/>
<reference evidence="1 2" key="1">
    <citation type="submission" date="2019-03" db="EMBL/GenBank/DDBJ databases">
        <title>Genomic Encyclopedia of Type Strains, Phase III (KMG-III): the genomes of soil and plant-associated and newly described type strains.</title>
        <authorList>
            <person name="Whitman W."/>
        </authorList>
    </citation>
    <scope>NUCLEOTIDE SEQUENCE [LARGE SCALE GENOMIC DNA]</scope>
    <source>
        <strain evidence="1 2">CGMCC 1.12802</strain>
    </source>
</reference>
<name>A0A4R8I4N8_9FLAO</name>